<comment type="caution">
    <text evidence="7">The sequence shown here is derived from an EMBL/GenBank/DDBJ whole genome shotgun (WGS) entry which is preliminary data.</text>
</comment>
<dbReference type="RefSeq" id="WP_344421204.1">
    <property type="nucleotide sequence ID" value="NZ_BAAANN010000016.1"/>
</dbReference>
<evidence type="ECO:0000256" key="1">
    <source>
        <dbReference type="ARBA" id="ARBA00004167"/>
    </source>
</evidence>
<keyword evidence="3 6" id="KW-1133">Transmembrane helix</keyword>
<evidence type="ECO:0000256" key="4">
    <source>
        <dbReference type="ARBA" id="ARBA00023136"/>
    </source>
</evidence>
<evidence type="ECO:0000256" key="6">
    <source>
        <dbReference type="SAM" id="Phobius"/>
    </source>
</evidence>
<evidence type="ECO:0000256" key="5">
    <source>
        <dbReference type="SAM" id="MobiDB-lite"/>
    </source>
</evidence>
<evidence type="ECO:0000313" key="8">
    <source>
        <dbReference type="Proteomes" id="UP001501116"/>
    </source>
</evidence>
<organism evidence="7 8">
    <name type="scientific">Amycolatopsis minnesotensis</name>
    <dbReference type="NCBI Taxonomy" id="337894"/>
    <lineage>
        <taxon>Bacteria</taxon>
        <taxon>Bacillati</taxon>
        <taxon>Actinomycetota</taxon>
        <taxon>Actinomycetes</taxon>
        <taxon>Pseudonocardiales</taxon>
        <taxon>Pseudonocardiaceae</taxon>
        <taxon>Amycolatopsis</taxon>
    </lineage>
</organism>
<reference evidence="7 8" key="1">
    <citation type="journal article" date="2019" name="Int. J. Syst. Evol. Microbiol.">
        <title>The Global Catalogue of Microorganisms (GCM) 10K type strain sequencing project: providing services to taxonomists for standard genome sequencing and annotation.</title>
        <authorList>
            <consortium name="The Broad Institute Genomics Platform"/>
            <consortium name="The Broad Institute Genome Sequencing Center for Infectious Disease"/>
            <person name="Wu L."/>
            <person name="Ma J."/>
        </authorList>
    </citation>
    <scope>NUCLEOTIDE SEQUENCE [LARGE SCALE GENOMIC DNA]</scope>
    <source>
        <strain evidence="7 8">JCM 14545</strain>
    </source>
</reference>
<name>A0ABN2R916_9PSEU</name>
<accession>A0ABN2R916</accession>
<comment type="subcellular location">
    <subcellularLocation>
        <location evidence="1">Membrane</location>
        <topology evidence="1">Single-pass membrane protein</topology>
    </subcellularLocation>
</comment>
<keyword evidence="8" id="KW-1185">Reference proteome</keyword>
<feature type="transmembrane region" description="Helical" evidence="6">
    <location>
        <begin position="16"/>
        <end position="35"/>
    </location>
</feature>
<dbReference type="PANTHER" id="PTHR30168">
    <property type="entry name" value="PUTATIVE MEMBRANE PROTEIN YPFJ"/>
    <property type="match status" value="1"/>
</dbReference>
<keyword evidence="4 6" id="KW-0472">Membrane</keyword>
<feature type="region of interest" description="Disordered" evidence="5">
    <location>
        <begin position="42"/>
        <end position="71"/>
    </location>
</feature>
<dbReference type="EMBL" id="BAAANN010000016">
    <property type="protein sequence ID" value="GAA1965551.1"/>
    <property type="molecule type" value="Genomic_DNA"/>
</dbReference>
<evidence type="ECO:0000256" key="2">
    <source>
        <dbReference type="ARBA" id="ARBA00022692"/>
    </source>
</evidence>
<dbReference type="PANTHER" id="PTHR30168:SF0">
    <property type="entry name" value="INNER MEMBRANE PROTEIN"/>
    <property type="match status" value="1"/>
</dbReference>
<gene>
    <name evidence="7" type="ORF">GCM10009754_42110</name>
</gene>
<keyword evidence="2 6" id="KW-0812">Transmembrane</keyword>
<protein>
    <submittedName>
        <fullName evidence="7">Neutral zinc metallopeptidase</fullName>
    </submittedName>
</protein>
<dbReference type="Pfam" id="PF04228">
    <property type="entry name" value="Zn_peptidase"/>
    <property type="match status" value="1"/>
</dbReference>
<evidence type="ECO:0000256" key="3">
    <source>
        <dbReference type="ARBA" id="ARBA00022989"/>
    </source>
</evidence>
<proteinExistence type="predicted"/>
<evidence type="ECO:0000313" key="7">
    <source>
        <dbReference type="EMBL" id="GAA1965551.1"/>
    </source>
</evidence>
<dbReference type="InterPro" id="IPR007343">
    <property type="entry name" value="Uncharacterised_pept_Zn_put"/>
</dbReference>
<sequence>MEFTGGDGAPPRNSPLAIASVLLLVLLVVAAVVLVPKLTRSADGSPVAGGQARESGRDAGQDSGGAPVLPPEASPLLAPGVHLTPVTCALPGLKRTAEALLAFYQSGIGCLDTAWQGALGQAKRPFTKAGVQLSEPQASGCGVAPSKNEATAYYCSGDRAIYMLRDRVLEAADVIPAAHLAVLAHEYGHHVQELSGIMTAVELKMSSADESTPADKELSRRVELQANCFAGLFAAAASGRGDVTKAVADKAVSEFGNTGDSDSHGTRKHQLWWARAGLGAADTSACNTFTAPAADVS</sequence>
<dbReference type="Proteomes" id="UP001501116">
    <property type="component" value="Unassembled WGS sequence"/>
</dbReference>